<reference evidence="2 3" key="1">
    <citation type="submission" date="2024-05" db="EMBL/GenBank/DDBJ databases">
        <title>A draft genome resource for the thread blight pathogen Marasmius tenuissimus strain MS-2.</title>
        <authorList>
            <person name="Yulfo-Soto G.E."/>
            <person name="Baruah I.K."/>
            <person name="Amoako-Attah I."/>
            <person name="Bukari Y."/>
            <person name="Meinhardt L.W."/>
            <person name="Bailey B.A."/>
            <person name="Cohen S.P."/>
        </authorList>
    </citation>
    <scope>NUCLEOTIDE SEQUENCE [LARGE SCALE GENOMIC DNA]</scope>
    <source>
        <strain evidence="2 3">MS-2</strain>
    </source>
</reference>
<comment type="caution">
    <text evidence="2">The sequence shown here is derived from an EMBL/GenBank/DDBJ whole genome shotgun (WGS) entry which is preliminary data.</text>
</comment>
<proteinExistence type="predicted"/>
<feature type="compositionally biased region" description="Basic and acidic residues" evidence="1">
    <location>
        <begin position="71"/>
        <end position="95"/>
    </location>
</feature>
<feature type="region of interest" description="Disordered" evidence="1">
    <location>
        <begin position="1"/>
        <end position="40"/>
    </location>
</feature>
<evidence type="ECO:0000313" key="2">
    <source>
        <dbReference type="EMBL" id="KAL0057628.1"/>
    </source>
</evidence>
<keyword evidence="3" id="KW-1185">Reference proteome</keyword>
<evidence type="ECO:0000313" key="3">
    <source>
        <dbReference type="Proteomes" id="UP001437256"/>
    </source>
</evidence>
<dbReference type="EMBL" id="JBBXMP010000476">
    <property type="protein sequence ID" value="KAL0057628.1"/>
    <property type="molecule type" value="Genomic_DNA"/>
</dbReference>
<organism evidence="2 3">
    <name type="scientific">Marasmius tenuissimus</name>
    <dbReference type="NCBI Taxonomy" id="585030"/>
    <lineage>
        <taxon>Eukaryota</taxon>
        <taxon>Fungi</taxon>
        <taxon>Dikarya</taxon>
        <taxon>Basidiomycota</taxon>
        <taxon>Agaricomycotina</taxon>
        <taxon>Agaricomycetes</taxon>
        <taxon>Agaricomycetidae</taxon>
        <taxon>Agaricales</taxon>
        <taxon>Marasmiineae</taxon>
        <taxon>Marasmiaceae</taxon>
        <taxon>Marasmius</taxon>
    </lineage>
</organism>
<feature type="region of interest" description="Disordered" evidence="1">
    <location>
        <begin position="63"/>
        <end position="112"/>
    </location>
</feature>
<gene>
    <name evidence="2" type="ORF">AAF712_015719</name>
</gene>
<evidence type="ECO:0008006" key="4">
    <source>
        <dbReference type="Google" id="ProtNLM"/>
    </source>
</evidence>
<accession>A0ABR2Z8K2</accession>
<sequence length="155" mass="16686">MLTPTTTNVALVPPSVTSTSECGEPSPKYAVLPQSTSSPTDIACTRTKSRLFIEFNFSNPNSYGVASGEGKGQDIRTKSPEPGRADVSDRAAIKAHEHRKKPTGDEENGLLVVPSFSPTDVIMNRSERAPPVKLNLKQGSEECPNQLCKKTPQFG</sequence>
<protein>
    <recommendedName>
        <fullName evidence="4">Prolactin receptor</fullName>
    </recommendedName>
</protein>
<dbReference type="Proteomes" id="UP001437256">
    <property type="component" value="Unassembled WGS sequence"/>
</dbReference>
<feature type="compositionally biased region" description="Polar residues" evidence="1">
    <location>
        <begin position="1"/>
        <end position="21"/>
    </location>
</feature>
<name>A0ABR2Z8K2_9AGAR</name>
<evidence type="ECO:0000256" key="1">
    <source>
        <dbReference type="SAM" id="MobiDB-lite"/>
    </source>
</evidence>